<accession>A0ABW5SA88</accession>
<evidence type="ECO:0000313" key="2">
    <source>
        <dbReference type="EMBL" id="MFD2696731.1"/>
    </source>
</evidence>
<dbReference type="Proteomes" id="UP001597357">
    <property type="component" value="Unassembled WGS sequence"/>
</dbReference>
<dbReference type="Pfam" id="PF20230">
    <property type="entry name" value="DUF6588"/>
    <property type="match status" value="1"/>
</dbReference>
<name>A0ABW5SA88_9FLAO</name>
<reference evidence="3" key="1">
    <citation type="journal article" date="2019" name="Int. J. Syst. Evol. Microbiol.">
        <title>The Global Catalogue of Microorganisms (GCM) 10K type strain sequencing project: providing services to taxonomists for standard genome sequencing and annotation.</title>
        <authorList>
            <consortium name="The Broad Institute Genomics Platform"/>
            <consortium name="The Broad Institute Genome Sequencing Center for Infectious Disease"/>
            <person name="Wu L."/>
            <person name="Ma J."/>
        </authorList>
    </citation>
    <scope>NUCLEOTIDE SEQUENCE [LARGE SCALE GENOMIC DNA]</scope>
    <source>
        <strain evidence="3">KCTC 42255</strain>
    </source>
</reference>
<protein>
    <submittedName>
        <fullName evidence="2">DUF6588 family protein</fullName>
    </submittedName>
</protein>
<gene>
    <name evidence="2" type="ORF">ACFSQ0_01900</name>
</gene>
<dbReference type="RefSeq" id="WP_379043342.1">
    <property type="nucleotide sequence ID" value="NZ_JBHULZ010000008.1"/>
</dbReference>
<keyword evidence="1" id="KW-0732">Signal</keyword>
<feature type="signal peptide" evidence="1">
    <location>
        <begin position="1"/>
        <end position="20"/>
    </location>
</feature>
<comment type="caution">
    <text evidence="2">The sequence shown here is derived from an EMBL/GenBank/DDBJ whole genome shotgun (WGS) entry which is preliminary data.</text>
</comment>
<sequence length="337" mass="38261">MIVRTYSLCILFLISCRIQAQEDLNAFVEHLVKDVSQFGEAFVDPAAIGLMFNVSNAWYSSAKTKKWGELDFSLASNITFVDRSKNSFTLNTKDYYNLRFKDGSNIKDVASIFGTNEPDVNVLIDYQVGDEQEVIEIRLPQGVDENFRLAPQVFMQTDIGLPWASELKLRYSPNIAYGPIERSMWGLGLQHELTHWFKTENWSLSALIAFNKFEGFFDTKESGEIQNEKQGINTQMNIVHAALIVSKVLGKFDFYGGGGFFTAKATTHFNGVYEIDRQNELFQSLVKKFSVENKATNFNFTAGVKYNISSALSTRVAASLQQFYAIHLGVSYKIYYR</sequence>
<evidence type="ECO:0000256" key="1">
    <source>
        <dbReference type="SAM" id="SignalP"/>
    </source>
</evidence>
<proteinExistence type="predicted"/>
<feature type="chain" id="PRO_5047463193" evidence="1">
    <location>
        <begin position="21"/>
        <end position="337"/>
    </location>
</feature>
<dbReference type="InterPro" id="IPR011250">
    <property type="entry name" value="OMP/PagP_B-barrel"/>
</dbReference>
<keyword evidence="3" id="KW-1185">Reference proteome</keyword>
<evidence type="ECO:0000313" key="3">
    <source>
        <dbReference type="Proteomes" id="UP001597357"/>
    </source>
</evidence>
<dbReference type="SUPFAM" id="SSF56925">
    <property type="entry name" value="OMPA-like"/>
    <property type="match status" value="1"/>
</dbReference>
<dbReference type="EMBL" id="JBHULZ010000008">
    <property type="protein sequence ID" value="MFD2696731.1"/>
    <property type="molecule type" value="Genomic_DNA"/>
</dbReference>
<organism evidence="2 3">
    <name type="scientific">Mesonia sediminis</name>
    <dbReference type="NCBI Taxonomy" id="1703946"/>
    <lineage>
        <taxon>Bacteria</taxon>
        <taxon>Pseudomonadati</taxon>
        <taxon>Bacteroidota</taxon>
        <taxon>Flavobacteriia</taxon>
        <taxon>Flavobacteriales</taxon>
        <taxon>Flavobacteriaceae</taxon>
        <taxon>Mesonia</taxon>
    </lineage>
</organism>
<dbReference type="InterPro" id="IPR046495">
    <property type="entry name" value="DUF6588"/>
</dbReference>
<dbReference type="PROSITE" id="PS51257">
    <property type="entry name" value="PROKAR_LIPOPROTEIN"/>
    <property type="match status" value="1"/>
</dbReference>